<reference evidence="2" key="1">
    <citation type="submission" date="2022-03" db="EMBL/GenBank/DDBJ databases">
        <authorList>
            <person name="Martin H S."/>
        </authorList>
    </citation>
    <scope>NUCLEOTIDE SEQUENCE</scope>
</reference>
<keyword evidence="3" id="KW-1185">Reference proteome</keyword>
<gene>
    <name evidence="2" type="ORF">IPOD504_LOCUS379</name>
</gene>
<feature type="region of interest" description="Disordered" evidence="1">
    <location>
        <begin position="1"/>
        <end position="32"/>
    </location>
</feature>
<evidence type="ECO:0000313" key="3">
    <source>
        <dbReference type="Proteomes" id="UP000837857"/>
    </source>
</evidence>
<accession>A0ABN8HPN2</accession>
<organism evidence="2 3">
    <name type="scientific">Iphiclides podalirius</name>
    <name type="common">scarce swallowtail</name>
    <dbReference type="NCBI Taxonomy" id="110791"/>
    <lineage>
        <taxon>Eukaryota</taxon>
        <taxon>Metazoa</taxon>
        <taxon>Ecdysozoa</taxon>
        <taxon>Arthropoda</taxon>
        <taxon>Hexapoda</taxon>
        <taxon>Insecta</taxon>
        <taxon>Pterygota</taxon>
        <taxon>Neoptera</taxon>
        <taxon>Endopterygota</taxon>
        <taxon>Lepidoptera</taxon>
        <taxon>Glossata</taxon>
        <taxon>Ditrysia</taxon>
        <taxon>Papilionoidea</taxon>
        <taxon>Papilionidae</taxon>
        <taxon>Papilioninae</taxon>
        <taxon>Iphiclides</taxon>
    </lineage>
</organism>
<feature type="compositionally biased region" description="Polar residues" evidence="1">
    <location>
        <begin position="20"/>
        <end position="32"/>
    </location>
</feature>
<dbReference type="Proteomes" id="UP000837857">
    <property type="component" value="Chromosome 1"/>
</dbReference>
<sequence length="127" mass="14099">MAFSSKASIQDPPLKMTIAPNGQSRPPLSKSSPEIIEKIVKIVLEDAQLEKKQLASMVRVYETTFSTIVHDNFGMTKISTRWVPRMLRPLQKRERVVGSVERIQKKLLPGSLLEMILGVKTGVGAVA</sequence>
<dbReference type="EMBL" id="OW152813">
    <property type="protein sequence ID" value="CAH2035011.1"/>
    <property type="molecule type" value="Genomic_DNA"/>
</dbReference>
<protein>
    <submittedName>
        <fullName evidence="2">Uncharacterized protein</fullName>
    </submittedName>
</protein>
<feature type="non-terminal residue" evidence="2">
    <location>
        <position position="127"/>
    </location>
</feature>
<name>A0ABN8HPN2_9NEOP</name>
<evidence type="ECO:0000313" key="2">
    <source>
        <dbReference type="EMBL" id="CAH2035011.1"/>
    </source>
</evidence>
<proteinExistence type="predicted"/>
<evidence type="ECO:0000256" key="1">
    <source>
        <dbReference type="SAM" id="MobiDB-lite"/>
    </source>
</evidence>